<dbReference type="InterPro" id="IPR036388">
    <property type="entry name" value="WH-like_DNA-bd_sf"/>
</dbReference>
<dbReference type="InterPro" id="IPR036390">
    <property type="entry name" value="WH_DNA-bd_sf"/>
</dbReference>
<dbReference type="PANTHER" id="PTHR30537">
    <property type="entry name" value="HTH-TYPE TRANSCRIPTIONAL REGULATOR"/>
    <property type="match status" value="1"/>
</dbReference>
<dbReference type="InterPro" id="IPR058163">
    <property type="entry name" value="LysR-type_TF_proteobact-type"/>
</dbReference>
<dbReference type="InterPro" id="IPR000847">
    <property type="entry name" value="LysR_HTH_N"/>
</dbReference>
<dbReference type="Pfam" id="PF00126">
    <property type="entry name" value="HTH_1"/>
    <property type="match status" value="1"/>
</dbReference>
<evidence type="ECO:0000256" key="4">
    <source>
        <dbReference type="ARBA" id="ARBA00023163"/>
    </source>
</evidence>
<keyword evidence="7" id="KW-1185">Reference proteome</keyword>
<dbReference type="PROSITE" id="PS50931">
    <property type="entry name" value="HTH_LYSR"/>
    <property type="match status" value="1"/>
</dbReference>
<dbReference type="PRINTS" id="PR00039">
    <property type="entry name" value="HTHLYSR"/>
</dbReference>
<dbReference type="RefSeq" id="WP_187716817.1">
    <property type="nucleotide sequence ID" value="NZ_JACTAH010000001.1"/>
</dbReference>
<proteinExistence type="inferred from homology"/>
<evidence type="ECO:0000256" key="1">
    <source>
        <dbReference type="ARBA" id="ARBA00009437"/>
    </source>
</evidence>
<dbReference type="CDD" id="cd08422">
    <property type="entry name" value="PBP2_CrgA_like"/>
    <property type="match status" value="1"/>
</dbReference>
<dbReference type="SUPFAM" id="SSF46785">
    <property type="entry name" value="Winged helix' DNA-binding domain"/>
    <property type="match status" value="1"/>
</dbReference>
<name>A0ABR9B7M8_9RHOO</name>
<dbReference type="PANTHER" id="PTHR30537:SF5">
    <property type="entry name" value="HTH-TYPE TRANSCRIPTIONAL ACTIVATOR TTDR-RELATED"/>
    <property type="match status" value="1"/>
</dbReference>
<gene>
    <name evidence="6" type="ORF">IFO67_03895</name>
</gene>
<comment type="similarity">
    <text evidence="1">Belongs to the LysR transcriptional regulatory family.</text>
</comment>
<keyword evidence="2" id="KW-0805">Transcription regulation</keyword>
<dbReference type="Proteomes" id="UP000603602">
    <property type="component" value="Unassembled WGS sequence"/>
</dbReference>
<sequence length="310" mass="33857">MDRLTDMQLFIRLVESGSFSRTAHDMRLSQPTVTKHIAALEARLGVRLLNRNTRGMHLTEAGAVYFERCKLIERELEAADRLVTALGDDMRGTLRIACPAGIGRNVIMPMAQAFMLKHPGVHFDFQLDDHMVNLVEHGIDVALRMGQLADSALGSRFLGLNPWLTAASPAYLARHGTPSAPAELAMHDCIVYSSVQGDQRWHFQHADQGSCSVAVGGPVRTNDVACVLQAVCAGLGVAILPVYLARPAIERGDLVPLLPGHHLPAQPMHAVYPSPRLVPAKVQAWIGFLQAHFADPAWTECDWGESAETL</sequence>
<evidence type="ECO:0000259" key="5">
    <source>
        <dbReference type="PROSITE" id="PS50931"/>
    </source>
</evidence>
<reference evidence="7" key="1">
    <citation type="submission" date="2023-07" db="EMBL/GenBank/DDBJ databases">
        <title>Thauera sp. CAU 1555 isolated from sand of Yaerae Beach.</title>
        <authorList>
            <person name="Kim W."/>
        </authorList>
    </citation>
    <scope>NUCLEOTIDE SEQUENCE [LARGE SCALE GENOMIC DNA]</scope>
    <source>
        <strain evidence="7">CAU 1555</strain>
    </source>
</reference>
<organism evidence="6 7">
    <name type="scientific">Thauera sedimentorum</name>
    <dbReference type="NCBI Taxonomy" id="2767595"/>
    <lineage>
        <taxon>Bacteria</taxon>
        <taxon>Pseudomonadati</taxon>
        <taxon>Pseudomonadota</taxon>
        <taxon>Betaproteobacteria</taxon>
        <taxon>Rhodocyclales</taxon>
        <taxon>Zoogloeaceae</taxon>
        <taxon>Thauera</taxon>
    </lineage>
</organism>
<evidence type="ECO:0000313" key="7">
    <source>
        <dbReference type="Proteomes" id="UP000603602"/>
    </source>
</evidence>
<dbReference type="InterPro" id="IPR005119">
    <property type="entry name" value="LysR_subst-bd"/>
</dbReference>
<dbReference type="SUPFAM" id="SSF53850">
    <property type="entry name" value="Periplasmic binding protein-like II"/>
    <property type="match status" value="1"/>
</dbReference>
<feature type="domain" description="HTH lysR-type" evidence="5">
    <location>
        <begin position="1"/>
        <end position="59"/>
    </location>
</feature>
<dbReference type="Pfam" id="PF03466">
    <property type="entry name" value="LysR_substrate"/>
    <property type="match status" value="1"/>
</dbReference>
<accession>A0ABR9B7M8</accession>
<comment type="caution">
    <text evidence="6">The sequence shown here is derived from an EMBL/GenBank/DDBJ whole genome shotgun (WGS) entry which is preliminary data.</text>
</comment>
<protein>
    <submittedName>
        <fullName evidence="6">LysR family transcriptional regulator</fullName>
    </submittedName>
</protein>
<dbReference type="Gene3D" id="3.40.190.290">
    <property type="match status" value="1"/>
</dbReference>
<evidence type="ECO:0000256" key="2">
    <source>
        <dbReference type="ARBA" id="ARBA00023015"/>
    </source>
</evidence>
<keyword evidence="4" id="KW-0804">Transcription</keyword>
<keyword evidence="3" id="KW-0238">DNA-binding</keyword>
<evidence type="ECO:0000256" key="3">
    <source>
        <dbReference type="ARBA" id="ARBA00023125"/>
    </source>
</evidence>
<dbReference type="EMBL" id="JACYTO010000001">
    <property type="protein sequence ID" value="MBD8502013.1"/>
    <property type="molecule type" value="Genomic_DNA"/>
</dbReference>
<dbReference type="Gene3D" id="1.10.10.10">
    <property type="entry name" value="Winged helix-like DNA-binding domain superfamily/Winged helix DNA-binding domain"/>
    <property type="match status" value="1"/>
</dbReference>
<evidence type="ECO:0000313" key="6">
    <source>
        <dbReference type="EMBL" id="MBD8502013.1"/>
    </source>
</evidence>